<keyword evidence="1" id="KW-1133">Transmembrane helix</keyword>
<dbReference type="PANTHER" id="PTHR30569:SF0">
    <property type="entry name" value="CYTOSINE PERMEASE"/>
    <property type="match status" value="1"/>
</dbReference>
<feature type="transmembrane region" description="Helical" evidence="1">
    <location>
        <begin position="12"/>
        <end position="32"/>
    </location>
</feature>
<keyword evidence="1" id="KW-0472">Membrane</keyword>
<name>A0ABY4P7M2_9LACO</name>
<evidence type="ECO:0000256" key="1">
    <source>
        <dbReference type="SAM" id="Phobius"/>
    </source>
</evidence>
<sequence length="393" mass="43534">MYETKGRNMFLLWFGVAISIAEILTGMLVAPLGWKQGLWSIILGHIIGCGLFLLPAAYMSGRKHRSAIGVTELTFGQVGVKLFSLLNAIQLIGWTAVMIVNAQIAMNEVSGYLFHFKSILTMTIIVTILISLWLLMDHEWLFKINNRVVILLALGILLLIGSIMTTSHQLVNPVKLGKISFGAAVELSVTMCLSWLPVIGDSTQNERYPQKVSLASICGYFLGGCSMFAVGLLIVLKTGQKDLMLTLLQTNLGLVALFIIIFSTVTTTFMDAYSAVQSLQILFPRLTAKTLSLLVMVIGFVLAIGVSMHFYENFLSLIGAVFTPLFAILFISIFVLKKRLARVWNFVWWLVGSLAYYGLQRLDFILGTTFLLLLVLSLGVYVTSIFTKTYSLQ</sequence>
<feature type="transmembrane region" description="Helical" evidence="1">
    <location>
        <begin position="148"/>
        <end position="167"/>
    </location>
</feature>
<dbReference type="NCBIfam" id="TIGR02358">
    <property type="entry name" value="thia_cytX"/>
    <property type="match status" value="1"/>
</dbReference>
<organism evidence="2 3">
    <name type="scientific">Bombilactobacillus folatiphilus</name>
    <dbReference type="NCBI Taxonomy" id="2923362"/>
    <lineage>
        <taxon>Bacteria</taxon>
        <taxon>Bacillati</taxon>
        <taxon>Bacillota</taxon>
        <taxon>Bacilli</taxon>
        <taxon>Lactobacillales</taxon>
        <taxon>Lactobacillaceae</taxon>
        <taxon>Bombilactobacillus</taxon>
    </lineage>
</organism>
<feature type="transmembrane region" description="Helical" evidence="1">
    <location>
        <begin position="291"/>
        <end position="311"/>
    </location>
</feature>
<feature type="transmembrane region" description="Helical" evidence="1">
    <location>
        <begin position="248"/>
        <end position="270"/>
    </location>
</feature>
<dbReference type="Gene3D" id="1.10.4160.10">
    <property type="entry name" value="Hydantoin permease"/>
    <property type="match status" value="1"/>
</dbReference>
<feature type="transmembrane region" description="Helical" evidence="1">
    <location>
        <begin position="38"/>
        <end position="61"/>
    </location>
</feature>
<proteinExistence type="predicted"/>
<keyword evidence="3" id="KW-1185">Reference proteome</keyword>
<accession>A0ABY4P7M2</accession>
<reference evidence="2" key="1">
    <citation type="journal article" date="2022" name="Int. J. Syst. Evol. Microbiol.">
        <title>Apilactobacillus apisilvae sp. nov., Nicolia spurrieriana gen. nov. sp. nov., Bombilactobacillus folatiphilus sp. nov. and Bombilactobacillus thymidiniphilus sp. nov., four new lactic acid bacterial isolates from stingless bees Tetragonula carbonaria and Austroplebeia australis.</title>
        <authorList>
            <person name="Oliphant S.A."/>
            <person name="Watson-Haigh N.S."/>
            <person name="Sumby K.M."/>
            <person name="Gardner J."/>
            <person name="Groom S."/>
            <person name="Jiranek V."/>
        </authorList>
    </citation>
    <scope>NUCLEOTIDE SEQUENCE</scope>
    <source>
        <strain evidence="2">SG4_D2</strain>
    </source>
</reference>
<feature type="transmembrane region" description="Helical" evidence="1">
    <location>
        <begin position="212"/>
        <end position="236"/>
    </location>
</feature>
<feature type="transmembrane region" description="Helical" evidence="1">
    <location>
        <begin position="343"/>
        <end position="359"/>
    </location>
</feature>
<dbReference type="Proteomes" id="UP000831495">
    <property type="component" value="Chromosome"/>
</dbReference>
<dbReference type="InterPro" id="IPR012732">
    <property type="entry name" value="Thia_CytX"/>
</dbReference>
<dbReference type="EMBL" id="CP093366">
    <property type="protein sequence ID" value="UQS81638.1"/>
    <property type="molecule type" value="Genomic_DNA"/>
</dbReference>
<dbReference type="PANTHER" id="PTHR30569">
    <property type="entry name" value="CYTOSINE TRANSPORTER CODB"/>
    <property type="match status" value="1"/>
</dbReference>
<evidence type="ECO:0000313" key="2">
    <source>
        <dbReference type="EMBL" id="UQS81638.1"/>
    </source>
</evidence>
<protein>
    <submittedName>
        <fullName evidence="2">Hydroxymethylpyrimidine transporter CytX</fullName>
    </submittedName>
</protein>
<feature type="transmembrane region" description="Helical" evidence="1">
    <location>
        <begin position="112"/>
        <end position="136"/>
    </location>
</feature>
<feature type="transmembrane region" description="Helical" evidence="1">
    <location>
        <begin position="82"/>
        <end position="106"/>
    </location>
</feature>
<feature type="transmembrane region" description="Helical" evidence="1">
    <location>
        <begin position="179"/>
        <end position="200"/>
    </location>
</feature>
<gene>
    <name evidence="2" type="primary">cytX</name>
    <name evidence="2" type="ORF">MOO45_05315</name>
</gene>
<evidence type="ECO:0000313" key="3">
    <source>
        <dbReference type="Proteomes" id="UP000831495"/>
    </source>
</evidence>
<keyword evidence="1" id="KW-0812">Transmembrane</keyword>
<feature type="transmembrane region" description="Helical" evidence="1">
    <location>
        <begin position="365"/>
        <end position="387"/>
    </location>
</feature>
<dbReference type="InterPro" id="IPR030191">
    <property type="entry name" value="CodB"/>
</dbReference>
<feature type="transmembrane region" description="Helical" evidence="1">
    <location>
        <begin position="317"/>
        <end position="336"/>
    </location>
</feature>
<dbReference type="RefSeq" id="WP_249513908.1">
    <property type="nucleotide sequence ID" value="NZ_CP093366.1"/>
</dbReference>